<organism evidence="1 2">
    <name type="scientific">Candida boidinii</name>
    <name type="common">Yeast</name>
    <dbReference type="NCBI Taxonomy" id="5477"/>
    <lineage>
        <taxon>Eukaryota</taxon>
        <taxon>Fungi</taxon>
        <taxon>Dikarya</taxon>
        <taxon>Ascomycota</taxon>
        <taxon>Saccharomycotina</taxon>
        <taxon>Pichiomycetes</taxon>
        <taxon>Pichiales</taxon>
        <taxon>Pichiaceae</taxon>
        <taxon>Ogataea</taxon>
        <taxon>Ogataea/Candida clade</taxon>
    </lineage>
</organism>
<gene>
    <name evidence="1" type="ORF">Cboi01_000211200</name>
</gene>
<dbReference type="Proteomes" id="UP001165101">
    <property type="component" value="Unassembled WGS sequence"/>
</dbReference>
<accession>A0ACB5TM88</accession>
<dbReference type="EMBL" id="BSXV01000890">
    <property type="protein sequence ID" value="GME91015.1"/>
    <property type="molecule type" value="Genomic_DNA"/>
</dbReference>
<evidence type="ECO:0000313" key="2">
    <source>
        <dbReference type="Proteomes" id="UP001165101"/>
    </source>
</evidence>
<comment type="caution">
    <text evidence="1">The sequence shown here is derived from an EMBL/GenBank/DDBJ whole genome shotgun (WGS) entry which is preliminary data.</text>
</comment>
<keyword evidence="2" id="KW-1185">Reference proteome</keyword>
<proteinExistence type="predicted"/>
<name>A0ACB5TM88_CANBO</name>
<sequence>MEDDLNKSSSKTKSKLNNNKKNNKNSGLDDALNSFGGNGKKTTINAHGIEDSIAALSLLGKDGVSDKELDRHPERRMKAALASYTERRMPEIKAEQPGLRKNQYEQLIFKEFQKSDENPMNKETNLKFNATDDDVRQKKDAVKKGKQSKFER</sequence>
<protein>
    <submittedName>
        <fullName evidence="1">Unnamed protein product</fullName>
    </submittedName>
</protein>
<reference evidence="1" key="1">
    <citation type="submission" date="2023-04" db="EMBL/GenBank/DDBJ databases">
        <title>Candida boidinii NBRC 1967.</title>
        <authorList>
            <person name="Ichikawa N."/>
            <person name="Sato H."/>
            <person name="Tonouchi N."/>
        </authorList>
    </citation>
    <scope>NUCLEOTIDE SEQUENCE</scope>
    <source>
        <strain evidence="1">NBRC 1967</strain>
    </source>
</reference>
<evidence type="ECO:0000313" key="1">
    <source>
        <dbReference type="EMBL" id="GME91015.1"/>
    </source>
</evidence>